<evidence type="ECO:0000313" key="2">
    <source>
        <dbReference type="Proteomes" id="UP000070444"/>
    </source>
</evidence>
<protein>
    <submittedName>
        <fullName evidence="1">Uncharacterized protein</fullName>
    </submittedName>
</protein>
<dbReference type="PANTHER" id="PTHR21037:SF2">
    <property type="entry name" value="SIMILAR TO NOVEL PROTEIN"/>
    <property type="match status" value="1"/>
</dbReference>
<sequence length="80" mass="9422">MSTKEEPKWKAVHDEKVKNGELHYEDPDTGYFVFTELSHKKRGYCCGSQCRHCPFDFENVGKPDKIKEDKKQAKLNKLKF</sequence>
<accession>A0A137P3C6</accession>
<dbReference type="OrthoDB" id="274765at2759"/>
<gene>
    <name evidence="1" type="ORF">CONCODRAFT_18327</name>
</gene>
<keyword evidence="2" id="KW-1185">Reference proteome</keyword>
<name>A0A137P3C6_CONC2</name>
<proteinExistence type="predicted"/>
<dbReference type="Proteomes" id="UP000070444">
    <property type="component" value="Unassembled WGS sequence"/>
</dbReference>
<dbReference type="InterPro" id="IPR040807">
    <property type="entry name" value="DUF5522"/>
</dbReference>
<organism evidence="1 2">
    <name type="scientific">Conidiobolus coronatus (strain ATCC 28846 / CBS 209.66 / NRRL 28638)</name>
    <name type="common">Delacroixia coronata</name>
    <dbReference type="NCBI Taxonomy" id="796925"/>
    <lineage>
        <taxon>Eukaryota</taxon>
        <taxon>Fungi</taxon>
        <taxon>Fungi incertae sedis</taxon>
        <taxon>Zoopagomycota</taxon>
        <taxon>Entomophthoromycotina</taxon>
        <taxon>Entomophthoromycetes</taxon>
        <taxon>Entomophthorales</taxon>
        <taxon>Ancylistaceae</taxon>
        <taxon>Conidiobolus</taxon>
    </lineage>
</organism>
<dbReference type="Pfam" id="PF17653">
    <property type="entry name" value="DUF5522"/>
    <property type="match status" value="1"/>
</dbReference>
<dbReference type="EMBL" id="KQ964535">
    <property type="protein sequence ID" value="KXN69421.1"/>
    <property type="molecule type" value="Genomic_DNA"/>
</dbReference>
<dbReference type="PANTHER" id="PTHR21037">
    <property type="entry name" value="39S RIBOSOMAL PROTEIN L14, MITOCHONDRIAL"/>
    <property type="match status" value="1"/>
</dbReference>
<reference evidence="1 2" key="1">
    <citation type="journal article" date="2015" name="Genome Biol. Evol.">
        <title>Phylogenomic analyses indicate that early fungi evolved digesting cell walls of algal ancestors of land plants.</title>
        <authorList>
            <person name="Chang Y."/>
            <person name="Wang S."/>
            <person name="Sekimoto S."/>
            <person name="Aerts A.L."/>
            <person name="Choi C."/>
            <person name="Clum A."/>
            <person name="LaButti K.M."/>
            <person name="Lindquist E.A."/>
            <person name="Yee Ngan C."/>
            <person name="Ohm R.A."/>
            <person name="Salamov A.A."/>
            <person name="Grigoriev I.V."/>
            <person name="Spatafora J.W."/>
            <person name="Berbee M.L."/>
        </authorList>
    </citation>
    <scope>NUCLEOTIDE SEQUENCE [LARGE SCALE GENOMIC DNA]</scope>
    <source>
        <strain evidence="1 2">NRRL 28638</strain>
    </source>
</reference>
<evidence type="ECO:0000313" key="1">
    <source>
        <dbReference type="EMBL" id="KXN69421.1"/>
    </source>
</evidence>
<dbReference type="AlphaFoldDB" id="A0A137P3C6"/>